<name>A0ACA9KFJ9_9GLOM</name>
<dbReference type="EMBL" id="CAJVPU010001105">
    <property type="protein sequence ID" value="CAG8471161.1"/>
    <property type="molecule type" value="Genomic_DNA"/>
</dbReference>
<proteinExistence type="predicted"/>
<evidence type="ECO:0000313" key="1">
    <source>
        <dbReference type="EMBL" id="CAG8471161.1"/>
    </source>
</evidence>
<sequence length="188" mass="21481">MPELISKLIVKCWDAKPENRPSSEELYDTLDGYYNEILNQSSAEFNTQINKADEASEEFLISSPTNTGESRFTPLNNVVSENSESLLIPQDDQKSSNFSIIDKHEYLDDRKSSDLLIVDKQDYLDDQESDNFSIIDKQDVQKSSDLLIVDEQDYLDDQESGNFSIIDKQDDQKSSDLLIVDEQDCFGK</sequence>
<keyword evidence="2" id="KW-1185">Reference proteome</keyword>
<comment type="caution">
    <text evidence="1">The sequence shown here is derived from an EMBL/GenBank/DDBJ whole genome shotgun (WGS) entry which is preliminary data.</text>
</comment>
<organism evidence="1 2">
    <name type="scientific">Dentiscutata heterogama</name>
    <dbReference type="NCBI Taxonomy" id="1316150"/>
    <lineage>
        <taxon>Eukaryota</taxon>
        <taxon>Fungi</taxon>
        <taxon>Fungi incertae sedis</taxon>
        <taxon>Mucoromycota</taxon>
        <taxon>Glomeromycotina</taxon>
        <taxon>Glomeromycetes</taxon>
        <taxon>Diversisporales</taxon>
        <taxon>Gigasporaceae</taxon>
        <taxon>Dentiscutata</taxon>
    </lineage>
</organism>
<reference evidence="1" key="1">
    <citation type="submission" date="2021-06" db="EMBL/GenBank/DDBJ databases">
        <authorList>
            <person name="Kallberg Y."/>
            <person name="Tangrot J."/>
            <person name="Rosling A."/>
        </authorList>
    </citation>
    <scope>NUCLEOTIDE SEQUENCE</scope>
    <source>
        <strain evidence="1">IL203A</strain>
    </source>
</reference>
<gene>
    <name evidence="1" type="ORF">DHETER_LOCUS1719</name>
</gene>
<dbReference type="Proteomes" id="UP000789702">
    <property type="component" value="Unassembled WGS sequence"/>
</dbReference>
<protein>
    <submittedName>
        <fullName evidence="1">10726_t:CDS:1</fullName>
    </submittedName>
</protein>
<accession>A0ACA9KFJ9</accession>
<evidence type="ECO:0000313" key="2">
    <source>
        <dbReference type="Proteomes" id="UP000789702"/>
    </source>
</evidence>